<proteinExistence type="predicted"/>
<dbReference type="SUPFAM" id="SSF55729">
    <property type="entry name" value="Acyl-CoA N-acyltransferases (Nat)"/>
    <property type="match status" value="1"/>
</dbReference>
<organism evidence="2 3">
    <name type="scientific">Polaribacter irgensii 23-P</name>
    <dbReference type="NCBI Taxonomy" id="313594"/>
    <lineage>
        <taxon>Bacteria</taxon>
        <taxon>Pseudomonadati</taxon>
        <taxon>Bacteroidota</taxon>
        <taxon>Flavobacteriia</taxon>
        <taxon>Flavobacteriales</taxon>
        <taxon>Flavobacteriaceae</taxon>
    </lineage>
</organism>
<gene>
    <name evidence="2" type="ORF">PI23P_08990</name>
</gene>
<dbReference type="HOGENOM" id="CLU_096795_0_1_10"/>
<dbReference type="Gene3D" id="3.40.630.30">
    <property type="match status" value="1"/>
</dbReference>
<dbReference type="EMBL" id="AAOG01000002">
    <property type="protein sequence ID" value="EAR12750.1"/>
    <property type="molecule type" value="Genomic_DNA"/>
</dbReference>
<dbReference type="STRING" id="313594.PI23P_08990"/>
<accession>A4C007</accession>
<dbReference type="Pfam" id="PF13673">
    <property type="entry name" value="Acetyltransf_10"/>
    <property type="match status" value="1"/>
</dbReference>
<protein>
    <submittedName>
        <fullName evidence="2">Acetyltransferase, GNAT family protein</fullName>
    </submittedName>
</protein>
<keyword evidence="2" id="KW-0808">Transferase</keyword>
<evidence type="ECO:0000313" key="3">
    <source>
        <dbReference type="Proteomes" id="UP000003053"/>
    </source>
</evidence>
<keyword evidence="3" id="KW-1185">Reference proteome</keyword>
<dbReference type="RefSeq" id="WP_004570418.1">
    <property type="nucleotide sequence ID" value="NZ_CH724148.1"/>
</dbReference>
<dbReference type="InterPro" id="IPR000182">
    <property type="entry name" value="GNAT_dom"/>
</dbReference>
<name>A4C007_9FLAO</name>
<evidence type="ECO:0000313" key="2">
    <source>
        <dbReference type="EMBL" id="EAR12750.1"/>
    </source>
</evidence>
<dbReference type="InterPro" id="IPR016181">
    <property type="entry name" value="Acyl_CoA_acyltransferase"/>
</dbReference>
<dbReference type="GO" id="GO:0016747">
    <property type="term" value="F:acyltransferase activity, transferring groups other than amino-acyl groups"/>
    <property type="evidence" value="ECO:0007669"/>
    <property type="project" value="InterPro"/>
</dbReference>
<dbReference type="AlphaFoldDB" id="A4C007"/>
<dbReference type="Proteomes" id="UP000003053">
    <property type="component" value="Unassembled WGS sequence"/>
</dbReference>
<dbReference type="eggNOG" id="COG0456">
    <property type="taxonomic scope" value="Bacteria"/>
</dbReference>
<comment type="caution">
    <text evidence="2">The sequence shown here is derived from an EMBL/GenBank/DDBJ whole genome shotgun (WGS) entry which is preliminary data.</text>
</comment>
<reference evidence="2 3" key="1">
    <citation type="submission" date="2006-02" db="EMBL/GenBank/DDBJ databases">
        <authorList>
            <person name="Murray A."/>
            <person name="Staley J."/>
            <person name="Ferriera S."/>
            <person name="Johnson J."/>
            <person name="Kravitz S."/>
            <person name="Halpern A."/>
            <person name="Remington K."/>
            <person name="Beeson K."/>
            <person name="Tran B."/>
            <person name="Rogers Y.-H."/>
            <person name="Friedman R."/>
            <person name="Venter J.C."/>
        </authorList>
    </citation>
    <scope>NUCLEOTIDE SEQUENCE [LARGE SCALE GENOMIC DNA]</scope>
    <source>
        <strain evidence="2 3">23-P</strain>
    </source>
</reference>
<dbReference type="OrthoDB" id="9797456at2"/>
<evidence type="ECO:0000259" key="1">
    <source>
        <dbReference type="PROSITE" id="PS51186"/>
    </source>
</evidence>
<feature type="domain" description="N-acetyltransferase" evidence="1">
    <location>
        <begin position="14"/>
        <end position="147"/>
    </location>
</feature>
<dbReference type="PROSITE" id="PS51186">
    <property type="entry name" value="GNAT"/>
    <property type="match status" value="1"/>
</dbReference>
<sequence>MIQKLNNNSHEIAKKIRVVFQASYKIEAKLLGAKDFPPLKRPLKNYMESQNDFYGYLQNHELAAVVEIEHTKTHTRIKSLVVAPYFFRQGMASKLVQFTFNSYNSPLFIVETGAANLPATALYTKFGFVEILQWDTDFGVRKVKFKKTTM</sequence>